<feature type="domain" description="FAD/NAD(P)-binding" evidence="5">
    <location>
        <begin position="2"/>
        <end position="106"/>
    </location>
</feature>
<dbReference type="InterPro" id="IPR023753">
    <property type="entry name" value="FAD/NAD-binding_dom"/>
</dbReference>
<dbReference type="InterPro" id="IPR050151">
    <property type="entry name" value="Class-I_Pyr_Nuc-Dis_Oxidored"/>
</dbReference>
<organism evidence="6 7">
    <name type="scientific">Pseudomonas paraeruginosa</name>
    <dbReference type="NCBI Taxonomy" id="2994495"/>
    <lineage>
        <taxon>Bacteria</taxon>
        <taxon>Pseudomonadati</taxon>
        <taxon>Pseudomonadota</taxon>
        <taxon>Gammaproteobacteria</taxon>
        <taxon>Pseudomonadales</taxon>
        <taxon>Pseudomonadaceae</taxon>
        <taxon>Pseudomonas</taxon>
    </lineage>
</organism>
<sequence length="119" mass="13064">MPSRALLHASELYTAASDGEFARLGIRVSPELDLAQMMRQKHESVAGLTRGIKFLFRKHKVQWIKGWARLQGEGRVEVTHADGSHSLMEARDIVIATGSEPAPLPVVTSASPTPPAPWR</sequence>
<proteinExistence type="inferred from homology"/>
<dbReference type="AlphaFoldDB" id="A0A2R3IRP5"/>
<comment type="similarity">
    <text evidence="1">Belongs to the class-I pyridine nucleotide-disulfide oxidoreductase family.</text>
</comment>
<dbReference type="PANTHER" id="PTHR22912:SF151">
    <property type="entry name" value="DIHYDROLIPOYL DEHYDROGENASE, MITOCHONDRIAL"/>
    <property type="match status" value="1"/>
</dbReference>
<dbReference type="GO" id="GO:0004148">
    <property type="term" value="F:dihydrolipoyl dehydrogenase (NADH) activity"/>
    <property type="evidence" value="ECO:0007669"/>
    <property type="project" value="UniProtKB-EC"/>
</dbReference>
<keyword evidence="4" id="KW-0274">FAD</keyword>
<reference evidence="6 7" key="1">
    <citation type="submission" date="2018-02" db="EMBL/GenBank/DDBJ databases">
        <title>FDA/CDC Antimicrobial Resistant Isolate Bank Genome Sequencing.</title>
        <authorList>
            <person name="Benahmed F.H."/>
            <person name="Lutgring J.D."/>
            <person name="Yoo B."/>
            <person name="Machado M."/>
            <person name="Brown A."/>
            <person name="McAllister G."/>
            <person name="Perry A."/>
            <person name="Halpin A.L."/>
            <person name="Vavikolanu K."/>
            <person name="Ott S."/>
            <person name="Zhao X."/>
            <person name="Tallon L.J."/>
            <person name="Sadzewicz L."/>
            <person name="Aluvathingal J."/>
            <person name="Nadendla S."/>
            <person name="Voskania-kordi A."/>
            <person name="Simonyan V."/>
            <person name="Patel J."/>
            <person name="Shawar R.M."/>
        </authorList>
    </citation>
    <scope>NUCLEOTIDE SEQUENCE [LARGE SCALE GENOMIC DNA]</scope>
    <source>
        <strain evidence="6 7">AR_0356</strain>
    </source>
</reference>
<dbReference type="Gene3D" id="3.50.50.60">
    <property type="entry name" value="FAD/NAD(P)-binding domain"/>
    <property type="match status" value="1"/>
</dbReference>
<name>A0A2R3IRP5_9PSED</name>
<evidence type="ECO:0000313" key="6">
    <source>
        <dbReference type="EMBL" id="AVK04596.1"/>
    </source>
</evidence>
<evidence type="ECO:0000313" key="7">
    <source>
        <dbReference type="Proteomes" id="UP000238390"/>
    </source>
</evidence>
<evidence type="ECO:0000256" key="3">
    <source>
        <dbReference type="ARBA" id="ARBA00022630"/>
    </source>
</evidence>
<evidence type="ECO:0000256" key="4">
    <source>
        <dbReference type="ARBA" id="ARBA00022827"/>
    </source>
</evidence>
<protein>
    <submittedName>
        <fullName evidence="6">Dihydrolipoyl dehydrogenase 3</fullName>
        <ecNumber evidence="6">1.8.1.4</ecNumber>
    </submittedName>
</protein>
<evidence type="ECO:0000256" key="1">
    <source>
        <dbReference type="ARBA" id="ARBA00007532"/>
    </source>
</evidence>
<keyword evidence="3" id="KW-0285">Flavoprotein</keyword>
<dbReference type="InterPro" id="IPR036188">
    <property type="entry name" value="FAD/NAD-bd_sf"/>
</dbReference>
<evidence type="ECO:0000259" key="5">
    <source>
        <dbReference type="Pfam" id="PF07992"/>
    </source>
</evidence>
<dbReference type="PANTHER" id="PTHR22912">
    <property type="entry name" value="DISULFIDE OXIDOREDUCTASE"/>
    <property type="match status" value="1"/>
</dbReference>
<dbReference type="GO" id="GO:0006103">
    <property type="term" value="P:2-oxoglutarate metabolic process"/>
    <property type="evidence" value="ECO:0007669"/>
    <property type="project" value="TreeGrafter"/>
</dbReference>
<keyword evidence="2" id="KW-0963">Cytoplasm</keyword>
<dbReference type="EMBL" id="CP027169">
    <property type="protein sequence ID" value="AVK04596.1"/>
    <property type="molecule type" value="Genomic_DNA"/>
</dbReference>
<dbReference type="SUPFAM" id="SSF51905">
    <property type="entry name" value="FAD/NAD(P)-binding domain"/>
    <property type="match status" value="1"/>
</dbReference>
<dbReference type="EC" id="1.8.1.4" evidence="6"/>
<keyword evidence="7" id="KW-1185">Reference proteome</keyword>
<gene>
    <name evidence="6" type="ORF">CSB93_0380</name>
</gene>
<accession>A0A2R3IRP5</accession>
<dbReference type="GO" id="GO:0050660">
    <property type="term" value="F:flavin adenine dinucleotide binding"/>
    <property type="evidence" value="ECO:0007669"/>
    <property type="project" value="TreeGrafter"/>
</dbReference>
<dbReference type="Proteomes" id="UP000238390">
    <property type="component" value="Chromosome"/>
</dbReference>
<dbReference type="Pfam" id="PF07992">
    <property type="entry name" value="Pyr_redox_2"/>
    <property type="match status" value="1"/>
</dbReference>
<keyword evidence="6" id="KW-0560">Oxidoreductase</keyword>
<evidence type="ECO:0000256" key="2">
    <source>
        <dbReference type="ARBA" id="ARBA00022490"/>
    </source>
</evidence>